<dbReference type="PANTHER" id="PTHR11952">
    <property type="entry name" value="UDP- GLUCOSE PYROPHOSPHORYLASE"/>
    <property type="match status" value="1"/>
</dbReference>
<dbReference type="EMBL" id="CCKQ01007000">
    <property type="protein sequence ID" value="CDW78327.1"/>
    <property type="molecule type" value="Genomic_DNA"/>
</dbReference>
<reference evidence="8 9" key="1">
    <citation type="submission" date="2014-06" db="EMBL/GenBank/DDBJ databases">
        <authorList>
            <person name="Swart Estienne"/>
        </authorList>
    </citation>
    <scope>NUCLEOTIDE SEQUENCE [LARGE SCALE GENOMIC DNA]</scope>
    <source>
        <strain evidence="8 9">130c</strain>
    </source>
</reference>
<dbReference type="InterPro" id="IPR029044">
    <property type="entry name" value="Nucleotide-diphossugar_trans"/>
</dbReference>
<evidence type="ECO:0000256" key="2">
    <source>
        <dbReference type="ARBA" id="ARBA00001946"/>
    </source>
</evidence>
<proteinExistence type="inferred from homology"/>
<dbReference type="FunCoup" id="A0A078A9S0">
    <property type="interactions" value="15"/>
</dbReference>
<evidence type="ECO:0000313" key="8">
    <source>
        <dbReference type="EMBL" id="CDW78327.1"/>
    </source>
</evidence>
<comment type="cofactor">
    <cofactor evidence="1">
        <name>Mn(2+)</name>
        <dbReference type="ChEBI" id="CHEBI:29035"/>
    </cofactor>
</comment>
<organism evidence="8 9">
    <name type="scientific">Stylonychia lemnae</name>
    <name type="common">Ciliate</name>
    <dbReference type="NCBI Taxonomy" id="5949"/>
    <lineage>
        <taxon>Eukaryota</taxon>
        <taxon>Sar</taxon>
        <taxon>Alveolata</taxon>
        <taxon>Ciliophora</taxon>
        <taxon>Intramacronucleata</taxon>
        <taxon>Spirotrichea</taxon>
        <taxon>Stichotrichia</taxon>
        <taxon>Sporadotrichida</taxon>
        <taxon>Oxytrichidae</taxon>
        <taxon>Stylonychinae</taxon>
        <taxon>Stylonychia</taxon>
    </lineage>
</organism>
<dbReference type="PANTHER" id="PTHR11952:SF9">
    <property type="entry name" value="UDP-SUGAR PYROPHOSPHORYLASE"/>
    <property type="match status" value="1"/>
</dbReference>
<dbReference type="Proteomes" id="UP000039865">
    <property type="component" value="Unassembled WGS sequence"/>
</dbReference>
<keyword evidence="3" id="KW-0808">Transferase</keyword>
<evidence type="ECO:0000256" key="7">
    <source>
        <dbReference type="ARBA" id="ARBA00048259"/>
    </source>
</evidence>
<dbReference type="InterPro" id="IPR002618">
    <property type="entry name" value="UDPGP_fam"/>
</dbReference>
<dbReference type="EC" id="2.7.7.64" evidence="6"/>
<name>A0A078A9S0_STYLE</name>
<dbReference type="SUPFAM" id="SSF53448">
    <property type="entry name" value="Nucleotide-diphospho-sugar transferases"/>
    <property type="match status" value="1"/>
</dbReference>
<keyword evidence="9" id="KW-1185">Reference proteome</keyword>
<comment type="cofactor">
    <cofactor evidence="2">
        <name>Mg(2+)</name>
        <dbReference type="ChEBI" id="CHEBI:18420"/>
    </cofactor>
</comment>
<dbReference type="OMA" id="PMGPRVV"/>
<dbReference type="GO" id="GO:0006048">
    <property type="term" value="P:UDP-N-acetylglucosamine biosynthetic process"/>
    <property type="evidence" value="ECO:0007669"/>
    <property type="project" value="TreeGrafter"/>
</dbReference>
<evidence type="ECO:0000256" key="6">
    <source>
        <dbReference type="ARBA" id="ARBA00039080"/>
    </source>
</evidence>
<dbReference type="Gene3D" id="2.160.10.30">
    <property type="match status" value="1"/>
</dbReference>
<protein>
    <recommendedName>
        <fullName evidence="6">UTP-monosaccharide-1-phosphate uridylyltransferase</fullName>
        <ecNumber evidence="6">2.7.7.64</ecNumber>
    </recommendedName>
</protein>
<dbReference type="Pfam" id="PF01704">
    <property type="entry name" value="UDPGP"/>
    <property type="match status" value="1"/>
</dbReference>
<accession>A0A078A9S0</accession>
<evidence type="ECO:0000256" key="4">
    <source>
        <dbReference type="ARBA" id="ARBA00022695"/>
    </source>
</evidence>
<evidence type="ECO:0000256" key="1">
    <source>
        <dbReference type="ARBA" id="ARBA00001936"/>
    </source>
</evidence>
<dbReference type="GO" id="GO:0051748">
    <property type="term" value="F:UTP-monosaccharide-1-phosphate uridylyltransferase activity"/>
    <property type="evidence" value="ECO:0007669"/>
    <property type="project" value="UniProtKB-EC"/>
</dbReference>
<dbReference type="InterPro" id="IPR039741">
    <property type="entry name" value="UDP-sugar_pyrophosphorylase"/>
</dbReference>
<dbReference type="GO" id="GO:0003977">
    <property type="term" value="F:UDP-N-acetylglucosamine diphosphorylase activity"/>
    <property type="evidence" value="ECO:0007669"/>
    <property type="project" value="TreeGrafter"/>
</dbReference>
<sequence>MVEASHSEDTQRALSLLRESNQDQILAEFEKRTAEEQQAFVQQVLHLDKVTPGGLTDYVLRARRFLDDSKNNVNPFDNYKPEIPHGFDLIPGEPLFEEMEELGLQELSKVGFVLIAGGLGERLGYSGIKIDLPVTTVEEDYFYLKFYVQYVKACRERAVALMDPSQDLSDFQVPLCIMVSDDTYDRTVKLLESHNYFDLDRAHLDIVKQENVPALLDNDGKIALVDGQLKAITKPHGHGDVHTLLYQNQVAQKWLKQGKEWMVFIQDTNALALKTIPSVLGVSKKNNWEMNSIAVPRKPGESIGAICRLIDQTDNTKEVVINVEYNQLDPLLKAKWEKGGDVASDKGFSYFPGNTNTLVFKLAEYVENLEKTKGVIPEFVNPKYADEARTTFKAPTRLECMMQDYPKLLQNKGAVGFTTYETWYCFSPVKNNIKDGAVLSAKNMPSFAASQGEHEFFQWTNKMLEKVGVQIEYNTEAEDYNGIKLAFGPKILLDPTFALTMNELKQKFQGVNRISKNSTLILSGKDAQVQDLTLDGFLRVEGSNKATGEVTNTERVELEHSTEADSEVYRIRGFKPKHLTN</sequence>
<comment type="catalytic activity">
    <reaction evidence="7">
        <text>a monosaccharide 1-phosphate + UTP + H(+) = a UDP-monosaccharide + diphosphate</text>
        <dbReference type="Rhea" id="RHEA:13205"/>
        <dbReference type="ChEBI" id="CHEBI:15378"/>
        <dbReference type="ChEBI" id="CHEBI:33019"/>
        <dbReference type="ChEBI" id="CHEBI:46398"/>
        <dbReference type="ChEBI" id="CHEBI:140358"/>
        <dbReference type="ChEBI" id="CHEBI:140359"/>
        <dbReference type="EC" id="2.7.7.64"/>
    </reaction>
</comment>
<evidence type="ECO:0000313" key="9">
    <source>
        <dbReference type="Proteomes" id="UP000039865"/>
    </source>
</evidence>
<evidence type="ECO:0000256" key="5">
    <source>
        <dbReference type="ARBA" id="ARBA00038047"/>
    </source>
</evidence>
<evidence type="ECO:0000256" key="3">
    <source>
        <dbReference type="ARBA" id="ARBA00022679"/>
    </source>
</evidence>
<keyword evidence="4" id="KW-0548">Nucleotidyltransferase</keyword>
<gene>
    <name evidence="8" type="primary">Contig2007.g2165</name>
    <name evidence="8" type="ORF">STYLEM_7303</name>
</gene>
<dbReference type="InParanoid" id="A0A078A9S0"/>
<dbReference type="AlphaFoldDB" id="A0A078A9S0"/>
<dbReference type="Gene3D" id="3.90.550.10">
    <property type="entry name" value="Spore Coat Polysaccharide Biosynthesis Protein SpsA, Chain A"/>
    <property type="match status" value="1"/>
</dbReference>
<dbReference type="OrthoDB" id="532420at2759"/>
<comment type="similarity">
    <text evidence="5">Belongs to the USP family.</text>
</comment>